<gene>
    <name evidence="4" type="ORF">H9810_02970</name>
</gene>
<dbReference type="Proteomes" id="UP000824031">
    <property type="component" value="Unassembled WGS sequence"/>
</dbReference>
<reference evidence="4" key="1">
    <citation type="journal article" date="2021" name="PeerJ">
        <title>Extensive microbial diversity within the chicken gut microbiome revealed by metagenomics and culture.</title>
        <authorList>
            <person name="Gilroy R."/>
            <person name="Ravi A."/>
            <person name="Getino M."/>
            <person name="Pursley I."/>
            <person name="Horton D.L."/>
            <person name="Alikhan N.F."/>
            <person name="Baker D."/>
            <person name="Gharbi K."/>
            <person name="Hall N."/>
            <person name="Watson M."/>
            <person name="Adriaenssens E.M."/>
            <person name="Foster-Nyarko E."/>
            <person name="Jarju S."/>
            <person name="Secka A."/>
            <person name="Antonio M."/>
            <person name="Oren A."/>
            <person name="Chaudhuri R.R."/>
            <person name="La Ragione R."/>
            <person name="Hildebrand F."/>
            <person name="Pallen M.J."/>
        </authorList>
    </citation>
    <scope>NUCLEOTIDE SEQUENCE</scope>
    <source>
        <strain evidence="4">3436</strain>
    </source>
</reference>
<feature type="domain" description="Cadherin-like beta-sandwich-like" evidence="3">
    <location>
        <begin position="412"/>
        <end position="495"/>
    </location>
</feature>
<evidence type="ECO:0000256" key="1">
    <source>
        <dbReference type="ARBA" id="ARBA00004328"/>
    </source>
</evidence>
<comment type="subcellular location">
    <subcellularLocation>
        <location evidence="1">Virion</location>
    </subcellularLocation>
</comment>
<name>A0A9D2F2B6_9FIRM</name>
<evidence type="ECO:0000259" key="2">
    <source>
        <dbReference type="Pfam" id="PF05065"/>
    </source>
</evidence>
<evidence type="ECO:0000313" key="4">
    <source>
        <dbReference type="EMBL" id="HIZ47666.1"/>
    </source>
</evidence>
<dbReference type="InterPro" id="IPR054612">
    <property type="entry name" value="Phage_capsid-like_C"/>
</dbReference>
<dbReference type="AlphaFoldDB" id="A0A9D2F2B6"/>
<organism evidence="4 5">
    <name type="scientific">Candidatus Gemmiger excrementavium</name>
    <dbReference type="NCBI Taxonomy" id="2838608"/>
    <lineage>
        <taxon>Bacteria</taxon>
        <taxon>Bacillati</taxon>
        <taxon>Bacillota</taxon>
        <taxon>Clostridia</taxon>
        <taxon>Eubacteriales</taxon>
        <taxon>Gemmiger</taxon>
    </lineage>
</organism>
<evidence type="ECO:0000313" key="5">
    <source>
        <dbReference type="Proteomes" id="UP000824031"/>
    </source>
</evidence>
<dbReference type="InterPro" id="IPR025883">
    <property type="entry name" value="Cadherin-like_domain"/>
</dbReference>
<dbReference type="Pfam" id="PF12733">
    <property type="entry name" value="Cadherin-like"/>
    <property type="match status" value="1"/>
</dbReference>
<dbReference type="EMBL" id="DXBO01000036">
    <property type="protein sequence ID" value="HIZ47666.1"/>
    <property type="molecule type" value="Genomic_DNA"/>
</dbReference>
<protein>
    <submittedName>
        <fullName evidence="4">Phage major capsid protein</fullName>
    </submittedName>
</protein>
<reference evidence="4" key="2">
    <citation type="submission" date="2021-04" db="EMBL/GenBank/DDBJ databases">
        <authorList>
            <person name="Gilroy R."/>
        </authorList>
    </citation>
    <scope>NUCLEOTIDE SEQUENCE</scope>
    <source>
        <strain evidence="4">3436</strain>
    </source>
</reference>
<dbReference type="SUPFAM" id="SSF56563">
    <property type="entry name" value="Major capsid protein gp5"/>
    <property type="match status" value="1"/>
</dbReference>
<comment type="caution">
    <text evidence="4">The sequence shown here is derived from an EMBL/GenBank/DDBJ whole genome shotgun (WGS) entry which is preliminary data.</text>
</comment>
<dbReference type="InterPro" id="IPR024455">
    <property type="entry name" value="Phage_capsid"/>
</dbReference>
<evidence type="ECO:0000259" key="3">
    <source>
        <dbReference type="Pfam" id="PF12733"/>
    </source>
</evidence>
<feature type="domain" description="Phage capsid-like C-terminal" evidence="2">
    <location>
        <begin position="102"/>
        <end position="234"/>
    </location>
</feature>
<dbReference type="NCBIfam" id="TIGR01554">
    <property type="entry name" value="major_cap_HK97"/>
    <property type="match status" value="1"/>
</dbReference>
<dbReference type="Pfam" id="PF05065">
    <property type="entry name" value="Phage_capsid"/>
    <property type="match status" value="1"/>
</dbReference>
<sequence>MRSNDLTLSRSEIRERLMQALADNDKEKYDQAFGEMIQCVAQDVEAKNKVYLEEAQQAADRQALAERGVRQLTSAERKYYQALSTAMKAEDPKQALTNTDLVLPTTVLDAVFDELQTSHPLLSRISFTNTSGVVEMLMSENGIQQAVWGKLCGAIVQELLANFVSVKTTLLKLSAFIPVCKATLELGPEWLDNFVRQLLYEALANGLEYGIVSGNGNDQPIGMDRQVGPNVTVTGGVYPEKAAVVVPNFQPSTYGRLLSLLAVDPAGKPRTVRDVILIVNPQDYFEKVMPATTIMTPQGTYVNNVLPYQTNVVQSIALPRGKAILGLAYKYFAGVGMAREGRIEYSDQYQFLEDNRVYLIKLYANGFPMDNNSFLVLDISGLTPATLQVTSVTPPAASTNDDLASLSLGAAKLSPAFAAATTTYTATTTNASNVINAIPADAGATIEITNTHDTDETDTYNNGAAIQWANGENTVKVKVTAADGATTQTYTITVTATLSE</sequence>
<accession>A0A9D2F2B6</accession>
<proteinExistence type="predicted"/>